<dbReference type="GO" id="GO:0016787">
    <property type="term" value="F:hydrolase activity"/>
    <property type="evidence" value="ECO:0007669"/>
    <property type="project" value="UniProtKB-KW"/>
</dbReference>
<feature type="domain" description="AB hydrolase-1" evidence="1">
    <location>
        <begin position="33"/>
        <end position="259"/>
    </location>
</feature>
<dbReference type="RefSeq" id="WP_308443012.1">
    <property type="nucleotide sequence ID" value="NZ_BOVK01000013.1"/>
</dbReference>
<sequence>MMNAITSKDSTSIAYVKQGSGPALILVSAAASDHHDAAKLAELLAAHYTVYNYDRRGRGQSTDAGAYTVEREVEDIEALIELAGGTASLFGSSSGAVLALEAAHALGDKVSKLFLYEPPFIVNEGRAPVPNDYVSRLEALIQSGKRSEAVEYFMTAAVGVPQEFLEFMKADASWKSMESMAHTLAYDGRIMRDTQSGKPLPQGRWKVEAPALVITGENSEAFFQDAAQALVDQLPRGEHLKLAGQDHAAVVMAPDALAEVMLEFAQA</sequence>
<keyword evidence="3" id="KW-1185">Reference proteome</keyword>
<dbReference type="Proteomes" id="UP000677918">
    <property type="component" value="Unassembled WGS sequence"/>
</dbReference>
<dbReference type="InterPro" id="IPR029058">
    <property type="entry name" value="AB_hydrolase_fold"/>
</dbReference>
<evidence type="ECO:0000313" key="2">
    <source>
        <dbReference type="EMBL" id="GIQ68111.1"/>
    </source>
</evidence>
<comment type="caution">
    <text evidence="2">The sequence shown here is derived from an EMBL/GenBank/DDBJ whole genome shotgun (WGS) entry which is preliminary data.</text>
</comment>
<reference evidence="2" key="1">
    <citation type="submission" date="2021-04" db="EMBL/GenBank/DDBJ databases">
        <title>Draft genome sequence of Xylanibacillus composti strain K13.</title>
        <authorList>
            <person name="Uke A."/>
            <person name="Chhe C."/>
            <person name="Baramee S."/>
            <person name="Kosugi A."/>
        </authorList>
    </citation>
    <scope>NUCLEOTIDE SEQUENCE</scope>
    <source>
        <strain evidence="2">K13</strain>
    </source>
</reference>
<organism evidence="2 3">
    <name type="scientific">Xylanibacillus composti</name>
    <dbReference type="NCBI Taxonomy" id="1572762"/>
    <lineage>
        <taxon>Bacteria</taxon>
        <taxon>Bacillati</taxon>
        <taxon>Bacillota</taxon>
        <taxon>Bacilli</taxon>
        <taxon>Bacillales</taxon>
        <taxon>Paenibacillaceae</taxon>
        <taxon>Xylanibacillus</taxon>
    </lineage>
</organism>
<dbReference type="PANTHER" id="PTHR43433:SF5">
    <property type="entry name" value="AB HYDROLASE-1 DOMAIN-CONTAINING PROTEIN"/>
    <property type="match status" value="1"/>
</dbReference>
<dbReference type="PANTHER" id="PTHR43433">
    <property type="entry name" value="HYDROLASE, ALPHA/BETA FOLD FAMILY PROTEIN"/>
    <property type="match status" value="1"/>
</dbReference>
<dbReference type="InterPro" id="IPR050471">
    <property type="entry name" value="AB_hydrolase"/>
</dbReference>
<dbReference type="Gene3D" id="3.40.50.1820">
    <property type="entry name" value="alpha/beta hydrolase"/>
    <property type="match status" value="1"/>
</dbReference>
<dbReference type="EMBL" id="BOVK01000013">
    <property type="protein sequence ID" value="GIQ68111.1"/>
    <property type="molecule type" value="Genomic_DNA"/>
</dbReference>
<gene>
    <name evidence="2" type="ORF">XYCOK13_09350</name>
</gene>
<protein>
    <submittedName>
        <fullName evidence="2">Alpha/beta hydrolase</fullName>
    </submittedName>
</protein>
<dbReference type="InterPro" id="IPR000073">
    <property type="entry name" value="AB_hydrolase_1"/>
</dbReference>
<accession>A0A8J4H298</accession>
<dbReference type="SUPFAM" id="SSF53474">
    <property type="entry name" value="alpha/beta-Hydrolases"/>
    <property type="match status" value="1"/>
</dbReference>
<dbReference type="AlphaFoldDB" id="A0A8J4H298"/>
<dbReference type="Pfam" id="PF12697">
    <property type="entry name" value="Abhydrolase_6"/>
    <property type="match status" value="1"/>
</dbReference>
<proteinExistence type="predicted"/>
<evidence type="ECO:0000259" key="1">
    <source>
        <dbReference type="Pfam" id="PF12697"/>
    </source>
</evidence>
<keyword evidence="2" id="KW-0378">Hydrolase</keyword>
<name>A0A8J4H298_9BACL</name>
<evidence type="ECO:0000313" key="3">
    <source>
        <dbReference type="Proteomes" id="UP000677918"/>
    </source>
</evidence>